<reference evidence="1 2" key="1">
    <citation type="submission" date="2018-11" db="EMBL/GenBank/DDBJ databases">
        <title>Genetic determinants and prediction of antibiotic resistance phenotypes in Helicobacter pylori.</title>
        <authorList>
            <person name="Wagner K."/>
        </authorList>
    </citation>
    <scope>NUCLEOTIDE SEQUENCE [LARGE SCALE GENOMIC DNA]</scope>
    <source>
        <strain evidence="1 2">ZH70</strain>
    </source>
</reference>
<comment type="caution">
    <text evidence="1">The sequence shown here is derived from an EMBL/GenBank/DDBJ whole genome shotgun (WGS) entry which is preliminary data.</text>
</comment>
<name>A0A438VPS0_HELPX</name>
<evidence type="ECO:0000313" key="2">
    <source>
        <dbReference type="Proteomes" id="UP000289022"/>
    </source>
</evidence>
<dbReference type="AlphaFoldDB" id="A0A438VPS0"/>
<sequence>ALKENAPYSLPIARILHSKKVTTEVFYAKN</sequence>
<accession>A0A438VPS0</accession>
<dbReference type="EMBL" id="RJGP01001564">
    <property type="protein sequence ID" value="RVZ12415.1"/>
    <property type="molecule type" value="Genomic_DNA"/>
</dbReference>
<protein>
    <submittedName>
        <fullName evidence="1">6-phosphogluconolactonase</fullName>
    </submittedName>
</protein>
<evidence type="ECO:0000313" key="1">
    <source>
        <dbReference type="EMBL" id="RVZ12415.1"/>
    </source>
</evidence>
<organism evidence="1 2">
    <name type="scientific">Helicobacter pylori</name>
    <name type="common">Campylobacter pylori</name>
    <dbReference type="NCBI Taxonomy" id="210"/>
    <lineage>
        <taxon>Bacteria</taxon>
        <taxon>Pseudomonadati</taxon>
        <taxon>Campylobacterota</taxon>
        <taxon>Epsilonproteobacteria</taxon>
        <taxon>Campylobacterales</taxon>
        <taxon>Helicobacteraceae</taxon>
        <taxon>Helicobacter</taxon>
    </lineage>
</organism>
<feature type="non-terminal residue" evidence="1">
    <location>
        <position position="1"/>
    </location>
</feature>
<dbReference type="Proteomes" id="UP000289022">
    <property type="component" value="Unassembled WGS sequence"/>
</dbReference>
<proteinExistence type="predicted"/>
<gene>
    <name evidence="1" type="ORF">EC518_14805</name>
</gene>